<keyword evidence="2" id="KW-0808">Transferase</keyword>
<dbReference type="Pfam" id="PF13489">
    <property type="entry name" value="Methyltransf_23"/>
    <property type="match status" value="1"/>
</dbReference>
<evidence type="ECO:0000313" key="3">
    <source>
        <dbReference type="Proteomes" id="UP000050360"/>
    </source>
</evidence>
<dbReference type="Gene3D" id="3.40.50.150">
    <property type="entry name" value="Vaccinia Virus protein VP39"/>
    <property type="match status" value="1"/>
</dbReference>
<proteinExistence type="predicted"/>
<sequence>MLAGIENYIKKQAFFPTIPGIFLNPFYISRINLLQNIKKNIHFFDGGYLLDVGCGRKPYESLFNVTSYIGLDIAGGGHDDDAKSADVYYDGKVFPFIDSFFDYVISNQVLEHVLDQEQLMKEIYRVLKPDGLLLITAPFVWDEHEAPYDYWRYTSFGLNYFFSKKGFGIIEQYKSGNYIETLVQMFSSYIYTIFLTKNRYLNVLISIFLCSPILIFGLILSKVLPKNKNLYLDNVILARKR</sequence>
<dbReference type="SUPFAM" id="SSF53335">
    <property type="entry name" value="S-adenosyl-L-methionine-dependent methyltransferases"/>
    <property type="match status" value="1"/>
</dbReference>
<comment type="caution">
    <text evidence="2">The sequence shown here is derived from an EMBL/GenBank/DDBJ whole genome shotgun (WGS) entry which is preliminary data.</text>
</comment>
<dbReference type="GO" id="GO:0032259">
    <property type="term" value="P:methylation"/>
    <property type="evidence" value="ECO:0007669"/>
    <property type="project" value="UniProtKB-KW"/>
</dbReference>
<keyword evidence="2" id="KW-0489">Methyltransferase</keyword>
<dbReference type="CDD" id="cd02440">
    <property type="entry name" value="AdoMet_MTases"/>
    <property type="match status" value="1"/>
</dbReference>
<accession>A0A0P8ACV3</accession>
<organism evidence="2 3">
    <name type="scientific">Candidatus Methanoperedens nitratireducens</name>
    <dbReference type="NCBI Taxonomy" id="1392998"/>
    <lineage>
        <taxon>Archaea</taxon>
        <taxon>Methanobacteriati</taxon>
        <taxon>Methanobacteriota</taxon>
        <taxon>Stenosarchaea group</taxon>
        <taxon>Methanomicrobia</taxon>
        <taxon>Methanosarcinales</taxon>
        <taxon>ANME-2 cluster</taxon>
        <taxon>Candidatus Methanoperedentaceae</taxon>
        <taxon>Candidatus Methanoperedens</taxon>
    </lineage>
</organism>
<dbReference type="GO" id="GO:0008168">
    <property type="term" value="F:methyltransferase activity"/>
    <property type="evidence" value="ECO:0007669"/>
    <property type="project" value="UniProtKB-KW"/>
</dbReference>
<keyword evidence="1" id="KW-0472">Membrane</keyword>
<dbReference type="AlphaFoldDB" id="A0A0P8ACV3"/>
<protein>
    <submittedName>
        <fullName evidence="2">Methyltransferase</fullName>
    </submittedName>
</protein>
<keyword evidence="1" id="KW-1133">Transmembrane helix</keyword>
<dbReference type="EMBL" id="LKCM01000281">
    <property type="protein sequence ID" value="KPQ41945.1"/>
    <property type="molecule type" value="Genomic_DNA"/>
</dbReference>
<reference evidence="2 3" key="1">
    <citation type="submission" date="2015-09" db="EMBL/GenBank/DDBJ databases">
        <title>A metagenomics-based metabolic model of nitrate-dependent anaerobic oxidation of methane by Methanoperedens-like archaea.</title>
        <authorList>
            <person name="Arshad A."/>
            <person name="Speth D.R."/>
            <person name="De Graaf R.M."/>
            <person name="Op Den Camp H.J."/>
            <person name="Jetten M.S."/>
            <person name="Welte C.U."/>
        </authorList>
    </citation>
    <scope>NUCLEOTIDE SEQUENCE [LARGE SCALE GENOMIC DNA]</scope>
</reference>
<evidence type="ECO:0000313" key="2">
    <source>
        <dbReference type="EMBL" id="KPQ41945.1"/>
    </source>
</evidence>
<evidence type="ECO:0000256" key="1">
    <source>
        <dbReference type="SAM" id="Phobius"/>
    </source>
</evidence>
<name>A0A0P8ACV3_9EURY</name>
<gene>
    <name evidence="2" type="ORF">MPEBLZ_03471</name>
</gene>
<dbReference type="InterPro" id="IPR029063">
    <property type="entry name" value="SAM-dependent_MTases_sf"/>
</dbReference>
<keyword evidence="1" id="KW-0812">Transmembrane</keyword>
<feature type="transmembrane region" description="Helical" evidence="1">
    <location>
        <begin position="200"/>
        <end position="220"/>
    </location>
</feature>
<dbReference type="Proteomes" id="UP000050360">
    <property type="component" value="Unassembled WGS sequence"/>
</dbReference>